<dbReference type="Proteomes" id="UP000266841">
    <property type="component" value="Unassembled WGS sequence"/>
</dbReference>
<dbReference type="EMBL" id="AGNL01019320">
    <property type="protein sequence ID" value="EJK61913.1"/>
    <property type="molecule type" value="Genomic_DNA"/>
</dbReference>
<feature type="region of interest" description="Disordered" evidence="1">
    <location>
        <begin position="1"/>
        <end position="46"/>
    </location>
</feature>
<comment type="caution">
    <text evidence="2">The sequence shown here is derived from an EMBL/GenBank/DDBJ whole genome shotgun (WGS) entry which is preliminary data.</text>
</comment>
<evidence type="ECO:0000313" key="2">
    <source>
        <dbReference type="EMBL" id="EJK61913.1"/>
    </source>
</evidence>
<sequence>PSQVPSQAQARSPEAQAASRPRAPKGTAPLGDPEESGYNDDPMEEGEPADIEHVRMTASSNGLVVPPGWRVHRNAWKVHSDILFLEESPNGQPNGHTAPVRDGRVGGRGGGSTKAAGENTTIKGCTTNGMECARGAAKRVFSAESALTNIDVLGHLAMFLEVDDLCQVKATCKALGSRDAPAFDGLSMVEEVARHIFESASDEEKQCCRGTTARAGSSCTTIC</sequence>
<evidence type="ECO:0000313" key="3">
    <source>
        <dbReference type="Proteomes" id="UP000266841"/>
    </source>
</evidence>
<accession>K0S710</accession>
<organism evidence="2 3">
    <name type="scientific">Thalassiosira oceanica</name>
    <name type="common">Marine diatom</name>
    <dbReference type="NCBI Taxonomy" id="159749"/>
    <lineage>
        <taxon>Eukaryota</taxon>
        <taxon>Sar</taxon>
        <taxon>Stramenopiles</taxon>
        <taxon>Ochrophyta</taxon>
        <taxon>Bacillariophyta</taxon>
        <taxon>Coscinodiscophyceae</taxon>
        <taxon>Thalassiosirophycidae</taxon>
        <taxon>Thalassiosirales</taxon>
        <taxon>Thalassiosiraceae</taxon>
        <taxon>Thalassiosira</taxon>
    </lineage>
</organism>
<proteinExistence type="predicted"/>
<feature type="non-terminal residue" evidence="2">
    <location>
        <position position="1"/>
    </location>
</feature>
<feature type="region of interest" description="Disordered" evidence="1">
    <location>
        <begin position="88"/>
        <end position="119"/>
    </location>
</feature>
<evidence type="ECO:0000256" key="1">
    <source>
        <dbReference type="SAM" id="MobiDB-lite"/>
    </source>
</evidence>
<gene>
    <name evidence="2" type="ORF">THAOC_17509</name>
</gene>
<feature type="compositionally biased region" description="Polar residues" evidence="1">
    <location>
        <begin position="1"/>
        <end position="10"/>
    </location>
</feature>
<feature type="compositionally biased region" description="Acidic residues" evidence="1">
    <location>
        <begin position="32"/>
        <end position="46"/>
    </location>
</feature>
<keyword evidence="3" id="KW-1185">Reference proteome</keyword>
<protein>
    <submittedName>
        <fullName evidence="2">Uncharacterized protein</fullName>
    </submittedName>
</protein>
<reference evidence="2 3" key="1">
    <citation type="journal article" date="2012" name="Genome Biol.">
        <title>Genome and low-iron response of an oceanic diatom adapted to chronic iron limitation.</title>
        <authorList>
            <person name="Lommer M."/>
            <person name="Specht M."/>
            <person name="Roy A.S."/>
            <person name="Kraemer L."/>
            <person name="Andreson R."/>
            <person name="Gutowska M.A."/>
            <person name="Wolf J."/>
            <person name="Bergner S.V."/>
            <person name="Schilhabel M.B."/>
            <person name="Klostermeier U.C."/>
            <person name="Beiko R.G."/>
            <person name="Rosenstiel P."/>
            <person name="Hippler M."/>
            <person name="Laroche J."/>
        </authorList>
    </citation>
    <scope>NUCLEOTIDE SEQUENCE [LARGE SCALE GENOMIC DNA]</scope>
    <source>
        <strain evidence="2 3">CCMP1005</strain>
    </source>
</reference>
<name>K0S710_THAOC</name>
<dbReference type="AlphaFoldDB" id="K0S710"/>